<protein>
    <submittedName>
        <fullName evidence="4">Uncharacterized protein</fullName>
    </submittedName>
</protein>
<reference evidence="4 5" key="1">
    <citation type="submission" date="2024-10" db="EMBL/GenBank/DDBJ databases">
        <title>Updated reference genomes for cyclostephanoid diatoms.</title>
        <authorList>
            <person name="Roberts W.R."/>
            <person name="Alverson A.J."/>
        </authorList>
    </citation>
    <scope>NUCLEOTIDE SEQUENCE [LARGE SCALE GENOMIC DNA]</scope>
    <source>
        <strain evidence="4 5">AJA276-08</strain>
    </source>
</reference>
<evidence type="ECO:0000313" key="4">
    <source>
        <dbReference type="EMBL" id="KAL3779707.1"/>
    </source>
</evidence>
<feature type="region of interest" description="Disordered" evidence="1">
    <location>
        <begin position="178"/>
        <end position="209"/>
    </location>
</feature>
<evidence type="ECO:0000313" key="5">
    <source>
        <dbReference type="Proteomes" id="UP001530315"/>
    </source>
</evidence>
<feature type="transmembrane region" description="Helical" evidence="2">
    <location>
        <begin position="461"/>
        <end position="484"/>
    </location>
</feature>
<evidence type="ECO:0000256" key="2">
    <source>
        <dbReference type="SAM" id="Phobius"/>
    </source>
</evidence>
<comment type="caution">
    <text evidence="4">The sequence shown here is derived from an EMBL/GenBank/DDBJ whole genome shotgun (WGS) entry which is preliminary data.</text>
</comment>
<feature type="compositionally biased region" description="Acidic residues" evidence="1">
    <location>
        <begin position="178"/>
        <end position="195"/>
    </location>
</feature>
<evidence type="ECO:0000256" key="1">
    <source>
        <dbReference type="SAM" id="MobiDB-lite"/>
    </source>
</evidence>
<accession>A0ABD3NWI4</accession>
<evidence type="ECO:0000256" key="3">
    <source>
        <dbReference type="SAM" id="SignalP"/>
    </source>
</evidence>
<dbReference type="Proteomes" id="UP001530315">
    <property type="component" value="Unassembled WGS sequence"/>
</dbReference>
<sequence length="503" mass="55205">MVQFTFLALATAVATATATAASAGGVAKKTIKLGDRNLRRGDPATEALLKKATPYNKKTAEKAARRRANENEIDGTYSIKFSECMDIRTLDDELLNEDMIEYAKAGQIVSEKSFVLFHVCGEETCNYDAEDDLYVVDLGTYLANIASYYANKRSDYCEQCEMYVDYCTAEVEEEVVEEAAAEEEVAAEEEGEPEGEGQAAEGEGEAAEGEARKLKKISRKAINRILSQQQIDCAQCATYECFVDEAAEDDALQRKNELDAQTVEWITAISQCQQTDKVWNGMNLYVGANCDDYGDGVELAVYANEECSWYTKENSFEATYTFEADDEGNSVNYYTYAQEFIKSAFYELTPCNQLVFADPNAAEGEGQDDHNEISDYCKGVIENAVSFSDCANDDEGSADQNADQYDWLTYDMKDADNADDVCAQLHKMDEYGHVYDSTTSGSWYKRDKTGNIIRGTSAQGLSGGAIAGIVLAVLALVGAIVVAVKFSKKTKPIDTAYTGGAMS</sequence>
<feature type="chain" id="PRO_5044831079" evidence="3">
    <location>
        <begin position="17"/>
        <end position="503"/>
    </location>
</feature>
<feature type="signal peptide" evidence="3">
    <location>
        <begin position="1"/>
        <end position="16"/>
    </location>
</feature>
<dbReference type="AlphaFoldDB" id="A0ABD3NWI4"/>
<dbReference type="EMBL" id="JALLAZ020001149">
    <property type="protein sequence ID" value="KAL3779707.1"/>
    <property type="molecule type" value="Genomic_DNA"/>
</dbReference>
<organism evidence="4 5">
    <name type="scientific">Stephanodiscus triporus</name>
    <dbReference type="NCBI Taxonomy" id="2934178"/>
    <lineage>
        <taxon>Eukaryota</taxon>
        <taxon>Sar</taxon>
        <taxon>Stramenopiles</taxon>
        <taxon>Ochrophyta</taxon>
        <taxon>Bacillariophyta</taxon>
        <taxon>Coscinodiscophyceae</taxon>
        <taxon>Thalassiosirophycidae</taxon>
        <taxon>Stephanodiscales</taxon>
        <taxon>Stephanodiscaceae</taxon>
        <taxon>Stephanodiscus</taxon>
    </lineage>
</organism>
<keyword evidence="2" id="KW-1133">Transmembrane helix</keyword>
<proteinExistence type="predicted"/>
<keyword evidence="2" id="KW-0472">Membrane</keyword>
<keyword evidence="2" id="KW-0812">Transmembrane</keyword>
<name>A0ABD3NWI4_9STRA</name>
<keyword evidence="5" id="KW-1185">Reference proteome</keyword>
<keyword evidence="3" id="KW-0732">Signal</keyword>
<gene>
    <name evidence="4" type="ORF">ACHAW5_004553</name>
</gene>